<accession>A0AAW7PXP4</accession>
<dbReference type="EMBL" id="JAPZCX010000006">
    <property type="protein sequence ID" value="MDN5070348.1"/>
    <property type="molecule type" value="Genomic_DNA"/>
</dbReference>
<reference evidence="1" key="2">
    <citation type="journal article" date="2023" name="Microorganisms">
        <title>Genomic Characterization of Arcobacter butzleri Strains Isolated from Various Sources in Lithuania.</title>
        <authorList>
            <person name="Uljanovas D."/>
            <person name="Golz G."/>
            <person name="Fleischmann S."/>
            <person name="Kudirkiene E."/>
            <person name="Kasetiene N."/>
            <person name="Grineviciene A."/>
            <person name="Tamuleviciene E."/>
            <person name="Aksomaitiene J."/>
            <person name="Alter T."/>
            <person name="Malakauskas M."/>
        </authorList>
    </citation>
    <scope>NUCLEOTIDE SEQUENCE</scope>
    <source>
        <strain evidence="1">RCM69</strain>
    </source>
</reference>
<proteinExistence type="predicted"/>
<organism evidence="1 2">
    <name type="scientific">Aliarcobacter butzleri</name>
    <dbReference type="NCBI Taxonomy" id="28197"/>
    <lineage>
        <taxon>Bacteria</taxon>
        <taxon>Pseudomonadati</taxon>
        <taxon>Campylobacterota</taxon>
        <taxon>Epsilonproteobacteria</taxon>
        <taxon>Campylobacterales</taxon>
        <taxon>Arcobacteraceae</taxon>
        <taxon>Aliarcobacter</taxon>
    </lineage>
</organism>
<sequence length="1388" mass="138212">MAIITSTSFKGTITEALAAVGSDIVASTKVTITNNTYTAAQLLNIIAATNNHPVVLEKTAAGIPLSAGSADLVTIIEGVNKYTGSLTANDPATAEQLNIIAKGTTGKVTATLDPATIINAATVTALKDVNSTDNITFVTAETEIVGKSNLEAFVALNKKLSSADWTNIADFKGTASEVAAIKSALSIIKTANVEITSGQISAADANALSKATGGDLTATLKSATVKATLSALKDIKATDVLDFTTTETTVNASDLVALEAKLALGTQDYTSIITITETAAAVAKDVTTVTDALGIATDADVKISGNISATNAATIAGATAGTLTATIFPGTAQNLEAALNGVTGALTLTLTDETVVAGDLDALNAVTTVAINANSVKTITADAADVADVSAVYAAAALKQISSLGNEIISITGGAISAADTNTLAGLTSGKVVATVTADSAAALVGALAKADAKDELTLTVTGASTAKDLLALDAKTALAITLPAAAVISGTAAEIKKVYASSGITTANDEVITVTDPASAADVNAIAKLSGAVTATIKDGSVVATLKTLKDVVAGDTITFKTTDKTVNANDLVDLKVLVDNFTTTSVTTITEKAADIGAAGATVIAALGIAPDAAVTITNGTISATDAGLISVATTGKVTATVAADTAANIVTGLGVVVAGDENDALNITVNGLTASVADLNTIDAQTALKVKVDAATVTAANYAQFEGIYVTNKNNFSSLGDENITVAANVTAAEADAIAKATSKVVTATVSAATADLLVANLKNANAKDALTLTVTGAATAKDLLTLDGKTLVPLNVDGVTTITGTAADVKKVYDATEIATQGDEAIILTGTVKASDANALALQTSGVVTATIAADTVANLNTALTDLTVNAYTLTVNGATASAATLALLRAKTLVDIKVDAKEITGNFAEVKGVYVTSVSDYTGLGNKNVKITGTVTTGVDNIDDILDATTGIVTATLTSDSASDLIANTVNASAKDALTLTLAAGVESAEDLLTLDGRTSVTVNASAVTAVTGSAADLKKLLASKGVSLAKGVDINISDVVVKAADVNAIAKATSGLVTATVEADTAAKLNAALTDKDVNVLTLTVNGATATAADLVALDAKTSVSIQLDAASITGNIADVTKVFVTDATHFNGEETKAATISGEITAAQADAVADRTSGVVTATIKAADANTLNTTLNDLGSQVNAYKLTVNGTTAAAADLVALDAKTSVTVNAAAIKNISGNAADVKAAYEANVLKTISGLGNETVDLSSALDANVSLVKAINDYTTGVITLDNVNVSAGNFSLSQLGDLKGITGLSTLDVSAGDTNITLSLKDLLASNDSTNNFAFNINNGALSDTVKFADTTGWTADTTNSATTGVTLYTNDVTSQVITINHTNVVVVA</sequence>
<protein>
    <recommendedName>
        <fullName evidence="3">S-layer protein</fullName>
    </recommendedName>
</protein>
<reference evidence="1" key="1">
    <citation type="submission" date="2022-12" db="EMBL/GenBank/DDBJ databases">
        <authorList>
            <person name="Uljanovas D."/>
        </authorList>
    </citation>
    <scope>NUCLEOTIDE SEQUENCE</scope>
    <source>
        <strain evidence="1">RCM69</strain>
    </source>
</reference>
<evidence type="ECO:0000313" key="2">
    <source>
        <dbReference type="Proteomes" id="UP001170288"/>
    </source>
</evidence>
<comment type="caution">
    <text evidence="1">The sequence shown here is derived from an EMBL/GenBank/DDBJ whole genome shotgun (WGS) entry which is preliminary data.</text>
</comment>
<evidence type="ECO:0000313" key="1">
    <source>
        <dbReference type="EMBL" id="MDN5070348.1"/>
    </source>
</evidence>
<dbReference type="Proteomes" id="UP001170288">
    <property type="component" value="Unassembled WGS sequence"/>
</dbReference>
<evidence type="ECO:0008006" key="3">
    <source>
        <dbReference type="Google" id="ProtNLM"/>
    </source>
</evidence>
<gene>
    <name evidence="1" type="ORF">O8C76_04820</name>
</gene>
<dbReference type="RefSeq" id="WP_301372234.1">
    <property type="nucleotide sequence ID" value="NZ_JAPZCX010000006.1"/>
</dbReference>
<name>A0AAW7PXP4_9BACT</name>